<organism evidence="2">
    <name type="scientific">Ananas comosus var. bracteatus</name>
    <name type="common">red pineapple</name>
    <dbReference type="NCBI Taxonomy" id="296719"/>
    <lineage>
        <taxon>Eukaryota</taxon>
        <taxon>Viridiplantae</taxon>
        <taxon>Streptophyta</taxon>
        <taxon>Embryophyta</taxon>
        <taxon>Tracheophyta</taxon>
        <taxon>Spermatophyta</taxon>
        <taxon>Magnoliopsida</taxon>
        <taxon>Liliopsida</taxon>
        <taxon>Poales</taxon>
        <taxon>Bromeliaceae</taxon>
        <taxon>Bromelioideae</taxon>
        <taxon>Ananas</taxon>
    </lineage>
</organism>
<protein>
    <submittedName>
        <fullName evidence="2">Uncharacterized protein</fullName>
    </submittedName>
</protein>
<name>A0A6V7P991_ANACO</name>
<feature type="compositionally biased region" description="Basic and acidic residues" evidence="1">
    <location>
        <begin position="34"/>
        <end position="44"/>
    </location>
</feature>
<proteinExistence type="predicted"/>
<dbReference type="AlphaFoldDB" id="A0A6V7P991"/>
<evidence type="ECO:0000313" key="2">
    <source>
        <dbReference type="EMBL" id="CAD1827420.1"/>
    </source>
</evidence>
<gene>
    <name evidence="2" type="ORF">CB5_LOCUS10631</name>
</gene>
<dbReference type="EMBL" id="LR862146">
    <property type="protein sequence ID" value="CAD1827420.1"/>
    <property type="molecule type" value="Genomic_DNA"/>
</dbReference>
<accession>A0A6V7P991</accession>
<reference evidence="2" key="1">
    <citation type="submission" date="2020-07" db="EMBL/GenBank/DDBJ databases">
        <authorList>
            <person name="Lin J."/>
        </authorList>
    </citation>
    <scope>NUCLEOTIDE SEQUENCE</scope>
</reference>
<feature type="region of interest" description="Disordered" evidence="1">
    <location>
        <begin position="27"/>
        <end position="94"/>
    </location>
</feature>
<evidence type="ECO:0000256" key="1">
    <source>
        <dbReference type="SAM" id="MobiDB-lite"/>
    </source>
</evidence>
<sequence>MLSGTGPWQGGTGPIRLGWREVVMQPVSGEEEPVPERWPSERSRNLAKSRRCCSREPVSRTRTGLPGTGLSGKDRFPNAKSPLPGWAAIGDRSPRAGRSLTAKMAQGGLIQIMKS</sequence>